<feature type="region of interest" description="Disordered" evidence="4">
    <location>
        <begin position="135"/>
        <end position="161"/>
    </location>
</feature>
<organism evidence="5 6">
    <name type="scientific">Paraferrimonas haliotis</name>
    <dbReference type="NCBI Taxonomy" id="2013866"/>
    <lineage>
        <taxon>Bacteria</taxon>
        <taxon>Pseudomonadati</taxon>
        <taxon>Pseudomonadota</taxon>
        <taxon>Gammaproteobacteria</taxon>
        <taxon>Alteromonadales</taxon>
        <taxon>Ferrimonadaceae</taxon>
        <taxon>Paraferrimonas</taxon>
    </lineage>
</organism>
<dbReference type="InterPro" id="IPR023620">
    <property type="entry name" value="SmpB"/>
</dbReference>
<evidence type="ECO:0000256" key="3">
    <source>
        <dbReference type="HAMAP-Rule" id="MF_00023"/>
    </source>
</evidence>
<evidence type="ECO:0000313" key="6">
    <source>
        <dbReference type="Proteomes" id="UP001157439"/>
    </source>
</evidence>
<dbReference type="HAMAP" id="MF_00023">
    <property type="entry name" value="SmpB"/>
    <property type="match status" value="1"/>
</dbReference>
<keyword evidence="1 3" id="KW-0963">Cytoplasm</keyword>
<gene>
    <name evidence="3 5" type="primary">smpB</name>
    <name evidence="5" type="ORF">GCM10007894_20840</name>
</gene>
<name>A0AA37WX79_9GAMM</name>
<keyword evidence="6" id="KW-1185">Reference proteome</keyword>
<dbReference type="AlphaFoldDB" id="A0AA37WX79"/>
<dbReference type="GO" id="GO:0003723">
    <property type="term" value="F:RNA binding"/>
    <property type="evidence" value="ECO:0007669"/>
    <property type="project" value="UniProtKB-UniRule"/>
</dbReference>
<comment type="subcellular location">
    <subcellularLocation>
        <location evidence="3">Cytoplasm</location>
    </subcellularLocation>
    <text evidence="3">The tmRNA-SmpB complex associates with stalled 70S ribosomes.</text>
</comment>
<dbReference type="GO" id="GO:0070929">
    <property type="term" value="P:trans-translation"/>
    <property type="evidence" value="ECO:0007669"/>
    <property type="project" value="UniProtKB-UniRule"/>
</dbReference>
<sequence>MAKKKSKKGTSSSTIALNKRARFEYSIEDKYEAGLSLQGWEVKALRLGKVNLAEAYVYVRDGQAYMSGCTIQPLNTASTHVIADPTRIRKLLLNRRELDRLAGLVERQGYSIVPMAMYWKKSFVKLEIGLGKGKKAHDKRDDVKDREWQVEKGRVMKHKQR</sequence>
<dbReference type="GO" id="GO:0005829">
    <property type="term" value="C:cytosol"/>
    <property type="evidence" value="ECO:0007669"/>
    <property type="project" value="TreeGrafter"/>
</dbReference>
<feature type="compositionally biased region" description="Basic and acidic residues" evidence="4">
    <location>
        <begin position="138"/>
        <end position="154"/>
    </location>
</feature>
<evidence type="ECO:0000256" key="2">
    <source>
        <dbReference type="ARBA" id="ARBA00022884"/>
    </source>
</evidence>
<dbReference type="SUPFAM" id="SSF74982">
    <property type="entry name" value="Small protein B (SmpB)"/>
    <property type="match status" value="1"/>
</dbReference>
<evidence type="ECO:0000256" key="4">
    <source>
        <dbReference type="SAM" id="MobiDB-lite"/>
    </source>
</evidence>
<dbReference type="Proteomes" id="UP001157439">
    <property type="component" value="Unassembled WGS sequence"/>
</dbReference>
<dbReference type="GO" id="GO:0070930">
    <property type="term" value="P:trans-translation-dependent protein tagging"/>
    <property type="evidence" value="ECO:0007669"/>
    <property type="project" value="TreeGrafter"/>
</dbReference>
<reference evidence="5 6" key="1">
    <citation type="journal article" date="2014" name="Int. J. Syst. Evol. Microbiol.">
        <title>Complete genome sequence of Corynebacterium casei LMG S-19264T (=DSM 44701T), isolated from a smear-ripened cheese.</title>
        <authorList>
            <consortium name="US DOE Joint Genome Institute (JGI-PGF)"/>
            <person name="Walter F."/>
            <person name="Albersmeier A."/>
            <person name="Kalinowski J."/>
            <person name="Ruckert C."/>
        </authorList>
    </citation>
    <scope>NUCLEOTIDE SEQUENCE [LARGE SCALE GENOMIC DNA]</scope>
    <source>
        <strain evidence="5 6">NBRC 112785</strain>
    </source>
</reference>
<accession>A0AA37WX79</accession>
<dbReference type="Gene3D" id="2.40.280.10">
    <property type="match status" value="1"/>
</dbReference>
<dbReference type="PANTHER" id="PTHR30308:SF2">
    <property type="entry name" value="SSRA-BINDING PROTEIN"/>
    <property type="match status" value="1"/>
</dbReference>
<dbReference type="InterPro" id="IPR020081">
    <property type="entry name" value="SsrA-bd_prot_CS"/>
</dbReference>
<dbReference type="RefSeq" id="WP_095498407.1">
    <property type="nucleotide sequence ID" value="NZ_BSPO01000003.1"/>
</dbReference>
<comment type="function">
    <text evidence="3">Required for rescue of stalled ribosomes mediated by trans-translation. Binds to transfer-messenger RNA (tmRNA), required for stable association of tmRNA with ribosomes. tmRNA and SmpB together mimic tRNA shape, replacing the anticodon stem-loop with SmpB. tmRNA is encoded by the ssrA gene; the 2 termini fold to resemble tRNA(Ala) and it encodes a 'tag peptide', a short internal open reading frame. During trans-translation Ala-aminoacylated tmRNA acts like a tRNA, entering the A-site of stalled ribosomes, displacing the stalled mRNA. The ribosome then switches to translate the ORF on the tmRNA; the nascent peptide is terminated with the 'tag peptide' encoded by the tmRNA and targeted for degradation. The ribosome is freed to recommence translation, which seems to be the essential function of trans-translation.</text>
</comment>
<dbReference type="NCBIfam" id="NF003843">
    <property type="entry name" value="PRK05422.1"/>
    <property type="match status" value="1"/>
</dbReference>
<dbReference type="PANTHER" id="PTHR30308">
    <property type="entry name" value="TMRNA-BINDING COMPONENT OF TRANS-TRANSLATION TAGGING COMPLEX"/>
    <property type="match status" value="1"/>
</dbReference>
<dbReference type="NCBIfam" id="TIGR00086">
    <property type="entry name" value="smpB"/>
    <property type="match status" value="1"/>
</dbReference>
<keyword evidence="2 3" id="KW-0694">RNA-binding</keyword>
<dbReference type="CDD" id="cd09294">
    <property type="entry name" value="SmpB"/>
    <property type="match status" value="1"/>
</dbReference>
<evidence type="ECO:0000256" key="1">
    <source>
        <dbReference type="ARBA" id="ARBA00022490"/>
    </source>
</evidence>
<comment type="caution">
    <text evidence="5">The sequence shown here is derived from an EMBL/GenBank/DDBJ whole genome shotgun (WGS) entry which is preliminary data.</text>
</comment>
<comment type="similarity">
    <text evidence="3">Belongs to the SmpB family.</text>
</comment>
<protein>
    <recommendedName>
        <fullName evidence="3">SsrA-binding protein</fullName>
    </recommendedName>
    <alternativeName>
        <fullName evidence="3">Small protein B</fullName>
    </alternativeName>
</protein>
<dbReference type="InterPro" id="IPR000037">
    <property type="entry name" value="SsrA-bd_prot"/>
</dbReference>
<dbReference type="Pfam" id="PF01668">
    <property type="entry name" value="SmpB"/>
    <property type="match status" value="1"/>
</dbReference>
<proteinExistence type="inferred from homology"/>
<evidence type="ECO:0000313" key="5">
    <source>
        <dbReference type="EMBL" id="GLS84107.1"/>
    </source>
</evidence>
<dbReference type="PROSITE" id="PS01317">
    <property type="entry name" value="SSRP"/>
    <property type="match status" value="1"/>
</dbReference>
<dbReference type="EMBL" id="BSPO01000003">
    <property type="protein sequence ID" value="GLS84107.1"/>
    <property type="molecule type" value="Genomic_DNA"/>
</dbReference>